<evidence type="ECO:0000256" key="3">
    <source>
        <dbReference type="ARBA" id="ARBA00022827"/>
    </source>
</evidence>
<reference evidence="6 7" key="1">
    <citation type="submission" date="2019-05" db="EMBL/GenBank/DDBJ databases">
        <title>Genome of Alcanivorax gelatiniphagus, an oil degrading marine bacteria.</title>
        <authorList>
            <person name="Kwon K.K."/>
        </authorList>
    </citation>
    <scope>NUCLEOTIDE SEQUENCE [LARGE SCALE GENOMIC DNA]</scope>
    <source>
        <strain evidence="6 7">MEBiC 08158</strain>
    </source>
</reference>
<proteinExistence type="predicted"/>
<keyword evidence="3" id="KW-0274">FAD</keyword>
<dbReference type="EMBL" id="VCQT01000031">
    <property type="protein sequence ID" value="TMW12675.1"/>
    <property type="molecule type" value="Genomic_DNA"/>
</dbReference>
<dbReference type="Gene3D" id="3.50.50.100">
    <property type="match status" value="1"/>
</dbReference>
<evidence type="ECO:0000259" key="5">
    <source>
        <dbReference type="Pfam" id="PF07992"/>
    </source>
</evidence>
<sequence>MNEPAAPRQLVLVGGGHSHALALRRLAKTAPPDLRITLISPDPLAAYSGMLPGLVAGHYDVAESHVNLPRLCRARGARFLAARVTALRPDARQLVLDNGDTLNYHLLSLDVGATPDLQTVPGAADHAVPVKPVSDFRRRWQDLRATLEDHRGPLAVTVVGGGAGGTEMVLAVARALRRRGRSATFNLVTSAQLLPGAAKGVRRRMAQRLAADGVTVLEHQPVRRVDAGSVETDAGPLRHDFLLWCTGARAPAWLAASGLPCDENGFLRVEATLRSPADARVFAAGDCAAFPGGLPKAGVYAVRQAPILARNLVATARQRPLKPYRPQRRFLSLLSAGDRDAVGSRGPWPTLSGPWVWRWKDHLDRAFMARLDASDEPPGSP</sequence>
<keyword evidence="7" id="KW-1185">Reference proteome</keyword>
<dbReference type="RefSeq" id="WP_138772489.1">
    <property type="nucleotide sequence ID" value="NZ_VCQT01000031.1"/>
</dbReference>
<comment type="caution">
    <text evidence="6">The sequence shown here is derived from an EMBL/GenBank/DDBJ whole genome shotgun (WGS) entry which is preliminary data.</text>
</comment>
<dbReference type="SUPFAM" id="SSF51905">
    <property type="entry name" value="FAD/NAD(P)-binding domain"/>
    <property type="match status" value="2"/>
</dbReference>
<dbReference type="InterPro" id="IPR017584">
    <property type="entry name" value="Pyridine_nucleo_diS_OxRdtase_N"/>
</dbReference>
<evidence type="ECO:0000256" key="4">
    <source>
        <dbReference type="ARBA" id="ARBA00023002"/>
    </source>
</evidence>
<dbReference type="InterPro" id="IPR036188">
    <property type="entry name" value="FAD/NAD-bd_sf"/>
</dbReference>
<keyword evidence="4" id="KW-0560">Oxidoreductase</keyword>
<dbReference type="InterPro" id="IPR051169">
    <property type="entry name" value="NADH-Q_oxidoreductase"/>
</dbReference>
<dbReference type="PANTHER" id="PTHR42913:SF9">
    <property type="entry name" value="SLR1591 PROTEIN"/>
    <property type="match status" value="1"/>
</dbReference>
<evidence type="ECO:0000313" key="7">
    <source>
        <dbReference type="Proteomes" id="UP000739180"/>
    </source>
</evidence>
<dbReference type="Proteomes" id="UP000739180">
    <property type="component" value="Unassembled WGS sequence"/>
</dbReference>
<evidence type="ECO:0000256" key="2">
    <source>
        <dbReference type="ARBA" id="ARBA00022630"/>
    </source>
</evidence>
<feature type="domain" description="FAD/NAD(P)-binding" evidence="5">
    <location>
        <begin position="9"/>
        <end position="305"/>
    </location>
</feature>
<accession>A0ABY2XKR3</accession>
<comment type="cofactor">
    <cofactor evidence="1">
        <name>FAD</name>
        <dbReference type="ChEBI" id="CHEBI:57692"/>
    </cofactor>
</comment>
<dbReference type="PROSITE" id="PS00626">
    <property type="entry name" value="RCC1_2"/>
    <property type="match status" value="1"/>
</dbReference>
<gene>
    <name evidence="6" type="ORF">FGS76_09960</name>
</gene>
<evidence type="ECO:0000256" key="1">
    <source>
        <dbReference type="ARBA" id="ARBA00001974"/>
    </source>
</evidence>
<dbReference type="InterPro" id="IPR023753">
    <property type="entry name" value="FAD/NAD-binding_dom"/>
</dbReference>
<dbReference type="PANTHER" id="PTHR42913">
    <property type="entry name" value="APOPTOSIS-INDUCING FACTOR 1"/>
    <property type="match status" value="1"/>
</dbReference>
<keyword evidence="2" id="KW-0285">Flavoprotein</keyword>
<dbReference type="NCBIfam" id="TIGR03169">
    <property type="entry name" value="Nterm_to_SelD"/>
    <property type="match status" value="1"/>
</dbReference>
<protein>
    <recommendedName>
        <fullName evidence="5">FAD/NAD(P)-binding domain-containing protein</fullName>
    </recommendedName>
</protein>
<evidence type="ECO:0000313" key="6">
    <source>
        <dbReference type="EMBL" id="TMW12675.1"/>
    </source>
</evidence>
<dbReference type="InterPro" id="IPR000408">
    <property type="entry name" value="Reg_chr_condens"/>
</dbReference>
<dbReference type="Pfam" id="PF07992">
    <property type="entry name" value="Pyr_redox_2"/>
    <property type="match status" value="1"/>
</dbReference>
<name>A0ABY2XKR3_9GAMM</name>
<organism evidence="6 7">
    <name type="scientific">Alloalcanivorax gelatiniphagus</name>
    <dbReference type="NCBI Taxonomy" id="1194167"/>
    <lineage>
        <taxon>Bacteria</taxon>
        <taxon>Pseudomonadati</taxon>
        <taxon>Pseudomonadota</taxon>
        <taxon>Gammaproteobacteria</taxon>
        <taxon>Oceanospirillales</taxon>
        <taxon>Alcanivoracaceae</taxon>
        <taxon>Alloalcanivorax</taxon>
    </lineage>
</organism>